<sequence>MDRAAFVCSDAELTAYFSGNGSQPRTLTFDLKQRLAVTKAHVMLDENTNEIIGLFTLSNLSIPVSDLPTGGLRRGQHTDVAATLLGRMAVSLARENQGFGKKLVYAALTRAYQATAFSASAVIVVDPKREDLVPFYEKFEFTKTLSNTKPLRMFVPMKTVRDEVPHSLLHD</sequence>
<evidence type="ECO:0000313" key="8">
    <source>
        <dbReference type="Proteomes" id="UP000317646"/>
    </source>
</evidence>
<comment type="caution">
    <text evidence="7">The sequence shown here is derived from an EMBL/GenBank/DDBJ whole genome shotgun (WGS) entry which is preliminary data.</text>
</comment>
<dbReference type="SUPFAM" id="SSF55729">
    <property type="entry name" value="Acyl-CoA N-acyltransferases (Nat)"/>
    <property type="match status" value="1"/>
</dbReference>
<dbReference type="GO" id="GO:0016747">
    <property type="term" value="F:acyltransferase activity, transferring groups other than amino-acyl groups"/>
    <property type="evidence" value="ECO:0007669"/>
    <property type="project" value="InterPro"/>
</dbReference>
<keyword evidence="4" id="KW-0012">Acyltransferase</keyword>
<dbReference type="Gene3D" id="3.40.630.30">
    <property type="match status" value="1"/>
</dbReference>
<accession>A0A502GBH6</accession>
<dbReference type="Proteomes" id="UP000317646">
    <property type="component" value="Unassembled WGS sequence"/>
</dbReference>
<protein>
    <submittedName>
        <fullName evidence="7">GNAT family N-acetyltransferase</fullName>
    </submittedName>
</protein>
<name>A0A502GBH6_9BACT</name>
<dbReference type="PANTHER" id="PTHR36449:SF1">
    <property type="entry name" value="ACETYLTRANSFERASE"/>
    <property type="match status" value="1"/>
</dbReference>
<organism evidence="7 8">
    <name type="scientific">Hymenobacter nivis</name>
    <dbReference type="NCBI Taxonomy" id="1850093"/>
    <lineage>
        <taxon>Bacteria</taxon>
        <taxon>Pseudomonadati</taxon>
        <taxon>Bacteroidota</taxon>
        <taxon>Cytophagia</taxon>
        <taxon>Cytophagales</taxon>
        <taxon>Hymenobacteraceae</taxon>
        <taxon>Hymenobacter</taxon>
    </lineage>
</organism>
<evidence type="ECO:0000256" key="1">
    <source>
        <dbReference type="ARBA" id="ARBA00022491"/>
    </source>
</evidence>
<gene>
    <name evidence="7" type="ORF">EAH73_21220</name>
</gene>
<dbReference type="Pfam" id="PF00583">
    <property type="entry name" value="Acetyltransf_1"/>
    <property type="match status" value="1"/>
</dbReference>
<dbReference type="AlphaFoldDB" id="A0A502GBH6"/>
<evidence type="ECO:0000256" key="4">
    <source>
        <dbReference type="ARBA" id="ARBA00023315"/>
    </source>
</evidence>
<proteinExistence type="predicted"/>
<keyword evidence="2" id="KW-1277">Toxin-antitoxin system</keyword>
<keyword evidence="3 7" id="KW-0808">Transferase</keyword>
<feature type="domain" description="N-acetyltransferase" evidence="6">
    <location>
        <begin position="34"/>
        <end position="141"/>
    </location>
</feature>
<evidence type="ECO:0000313" key="7">
    <source>
        <dbReference type="EMBL" id="TPG59439.1"/>
    </source>
</evidence>
<comment type="catalytic activity">
    <reaction evidence="5">
        <text>glycyl-tRNA(Gly) + acetyl-CoA = N-acetylglycyl-tRNA(Gly) + CoA + H(+)</text>
        <dbReference type="Rhea" id="RHEA:81867"/>
        <dbReference type="Rhea" id="RHEA-COMP:9683"/>
        <dbReference type="Rhea" id="RHEA-COMP:19766"/>
        <dbReference type="ChEBI" id="CHEBI:15378"/>
        <dbReference type="ChEBI" id="CHEBI:57287"/>
        <dbReference type="ChEBI" id="CHEBI:57288"/>
        <dbReference type="ChEBI" id="CHEBI:78522"/>
        <dbReference type="ChEBI" id="CHEBI:232036"/>
    </reaction>
</comment>
<evidence type="ECO:0000256" key="3">
    <source>
        <dbReference type="ARBA" id="ARBA00022679"/>
    </source>
</evidence>
<dbReference type="InterPro" id="IPR000182">
    <property type="entry name" value="GNAT_dom"/>
</dbReference>
<evidence type="ECO:0000256" key="2">
    <source>
        <dbReference type="ARBA" id="ARBA00022649"/>
    </source>
</evidence>
<dbReference type="PANTHER" id="PTHR36449">
    <property type="entry name" value="ACETYLTRANSFERASE-RELATED"/>
    <property type="match status" value="1"/>
</dbReference>
<dbReference type="InterPro" id="IPR016181">
    <property type="entry name" value="Acyl_CoA_acyltransferase"/>
</dbReference>
<keyword evidence="1" id="KW-0678">Repressor</keyword>
<evidence type="ECO:0000256" key="5">
    <source>
        <dbReference type="ARBA" id="ARBA00049880"/>
    </source>
</evidence>
<dbReference type="EMBL" id="RCYZ01000013">
    <property type="protein sequence ID" value="TPG59439.1"/>
    <property type="molecule type" value="Genomic_DNA"/>
</dbReference>
<evidence type="ECO:0000259" key="6">
    <source>
        <dbReference type="Pfam" id="PF00583"/>
    </source>
</evidence>
<keyword evidence="8" id="KW-1185">Reference proteome</keyword>
<reference evidence="7 8" key="1">
    <citation type="journal article" date="2019" name="Environ. Microbiol.">
        <title>Species interactions and distinct microbial communities in high Arctic permafrost affected cryosols are associated with the CH4 and CO2 gas fluxes.</title>
        <authorList>
            <person name="Altshuler I."/>
            <person name="Hamel J."/>
            <person name="Turney S."/>
            <person name="Magnuson E."/>
            <person name="Levesque R."/>
            <person name="Greer C."/>
            <person name="Whyte L.G."/>
        </authorList>
    </citation>
    <scope>NUCLEOTIDE SEQUENCE [LARGE SCALE GENOMIC DNA]</scope>
    <source>
        <strain evidence="7 8">S9.2P</strain>
    </source>
</reference>